<evidence type="ECO:0000313" key="4">
    <source>
        <dbReference type="Proteomes" id="UP001431776"/>
    </source>
</evidence>
<keyword evidence="2" id="KW-0812">Transmembrane</keyword>
<keyword evidence="2" id="KW-1133">Transmembrane helix</keyword>
<evidence type="ECO:0000256" key="2">
    <source>
        <dbReference type="SAM" id="Phobius"/>
    </source>
</evidence>
<dbReference type="EMBL" id="JASCXX010000004">
    <property type="protein sequence ID" value="MDI6448462.1"/>
    <property type="molecule type" value="Genomic_DNA"/>
</dbReference>
<name>A0AAW6TRY9_9BACT</name>
<protein>
    <submittedName>
        <fullName evidence="3">Uncharacterized protein</fullName>
    </submittedName>
</protein>
<sequence length="173" mass="19678">MNTIWLKVAVVAVAIVVIVILGSRFLAEKPESGPSPAARQTTDGTKTVYDSFERDDQEFGVDGQSDEEPAQEIAPAEKVPAAQDAQPTFEKLPIEEEVQAQRLHSMALEERKRSRLPMMTPKLMVDYCREIIQRWPSSEYAFQAKRMLADIPDRYRTMYSVTDQETDVSSFYK</sequence>
<reference evidence="3" key="1">
    <citation type="submission" date="2023-05" db="EMBL/GenBank/DDBJ databases">
        <title>Anaerotaeda fermentans gen. nov., sp. nov., a novel anaerobic planctomycete of the new family within the order Sedimentisphaerales isolated from Taman Peninsula, Russia.</title>
        <authorList>
            <person name="Khomyakova M.A."/>
            <person name="Merkel A.Y."/>
            <person name="Slobodkin A.I."/>
        </authorList>
    </citation>
    <scope>NUCLEOTIDE SEQUENCE</scope>
    <source>
        <strain evidence="3">M17dextr</strain>
    </source>
</reference>
<feature type="compositionally biased region" description="Acidic residues" evidence="1">
    <location>
        <begin position="58"/>
        <end position="70"/>
    </location>
</feature>
<evidence type="ECO:0000313" key="3">
    <source>
        <dbReference type="EMBL" id="MDI6448462.1"/>
    </source>
</evidence>
<feature type="region of interest" description="Disordered" evidence="1">
    <location>
        <begin position="58"/>
        <end position="85"/>
    </location>
</feature>
<dbReference type="AlphaFoldDB" id="A0AAW6TRY9"/>
<feature type="transmembrane region" description="Helical" evidence="2">
    <location>
        <begin position="6"/>
        <end position="27"/>
    </location>
</feature>
<comment type="caution">
    <text evidence="3">The sequence shown here is derived from an EMBL/GenBank/DDBJ whole genome shotgun (WGS) entry which is preliminary data.</text>
</comment>
<organism evidence="3 4">
    <name type="scientific">Anaerobaca lacustris</name>
    <dbReference type="NCBI Taxonomy" id="3044600"/>
    <lineage>
        <taxon>Bacteria</taxon>
        <taxon>Pseudomonadati</taxon>
        <taxon>Planctomycetota</taxon>
        <taxon>Phycisphaerae</taxon>
        <taxon>Sedimentisphaerales</taxon>
        <taxon>Anaerobacaceae</taxon>
        <taxon>Anaerobaca</taxon>
    </lineage>
</organism>
<dbReference type="RefSeq" id="WP_349243867.1">
    <property type="nucleotide sequence ID" value="NZ_JASCXX010000004.1"/>
</dbReference>
<accession>A0AAW6TRY9</accession>
<proteinExistence type="predicted"/>
<dbReference type="Proteomes" id="UP001431776">
    <property type="component" value="Unassembled WGS sequence"/>
</dbReference>
<keyword evidence="4" id="KW-1185">Reference proteome</keyword>
<keyword evidence="2" id="KW-0472">Membrane</keyword>
<gene>
    <name evidence="3" type="ORF">QJ522_05355</name>
</gene>
<evidence type="ECO:0000256" key="1">
    <source>
        <dbReference type="SAM" id="MobiDB-lite"/>
    </source>
</evidence>